<evidence type="ECO:0000256" key="2">
    <source>
        <dbReference type="ARBA" id="ARBA00008034"/>
    </source>
</evidence>
<evidence type="ECO:0000256" key="7">
    <source>
        <dbReference type="SAM" id="Phobius"/>
    </source>
</evidence>
<comment type="similarity">
    <text evidence="2 6">Belongs to the ABC-3 integral membrane protein family.</text>
</comment>
<feature type="transmembrane region" description="Helical" evidence="7">
    <location>
        <begin position="167"/>
        <end position="191"/>
    </location>
</feature>
<reference evidence="8 9" key="1">
    <citation type="submission" date="2023-03" db="EMBL/GenBank/DDBJ databases">
        <title>Halomonas sp. nov., isolated from Korean tranditional fermented seafood 'Jeotgal'.</title>
        <authorList>
            <person name="Kim B."/>
            <person name="Shin N.-R."/>
        </authorList>
    </citation>
    <scope>NUCLEOTIDE SEQUENCE [LARGE SCALE GENOMIC DNA]</scope>
    <source>
        <strain evidence="8 9">SG2L-4</strain>
    </source>
</reference>
<evidence type="ECO:0000256" key="1">
    <source>
        <dbReference type="ARBA" id="ARBA00004141"/>
    </source>
</evidence>
<keyword evidence="3 6" id="KW-0812">Transmembrane</keyword>
<dbReference type="InterPro" id="IPR037294">
    <property type="entry name" value="ABC_BtuC-like"/>
</dbReference>
<keyword evidence="4 7" id="KW-1133">Transmembrane helix</keyword>
<dbReference type="PANTHER" id="PTHR30477:SF13">
    <property type="entry name" value="IRON TRANSPORT SYSTEM MEMBRANE PROTEIN HI_0360-RELATED"/>
    <property type="match status" value="1"/>
</dbReference>
<keyword evidence="6" id="KW-0813">Transport</keyword>
<keyword evidence="5 7" id="KW-0472">Membrane</keyword>
<protein>
    <submittedName>
        <fullName evidence="8">Metal ABC transporter permease</fullName>
    </submittedName>
</protein>
<feature type="transmembrane region" description="Helical" evidence="7">
    <location>
        <begin position="97"/>
        <end position="115"/>
    </location>
</feature>
<evidence type="ECO:0000256" key="6">
    <source>
        <dbReference type="RuleBase" id="RU003943"/>
    </source>
</evidence>
<comment type="subcellular location">
    <subcellularLocation>
        <location evidence="6">Cell membrane</location>
        <topology evidence="6">Multi-pass membrane protein</topology>
    </subcellularLocation>
    <subcellularLocation>
        <location evidence="1">Membrane</location>
        <topology evidence="1">Multi-pass membrane protein</topology>
    </subcellularLocation>
</comment>
<proteinExistence type="inferred from homology"/>
<feature type="transmembrane region" description="Helical" evidence="7">
    <location>
        <begin position="249"/>
        <end position="278"/>
    </location>
</feature>
<feature type="transmembrane region" description="Helical" evidence="7">
    <location>
        <begin position="197"/>
        <end position="216"/>
    </location>
</feature>
<evidence type="ECO:0000256" key="5">
    <source>
        <dbReference type="ARBA" id="ARBA00023136"/>
    </source>
</evidence>
<feature type="transmembrane region" description="Helical" evidence="7">
    <location>
        <begin position="59"/>
        <end position="85"/>
    </location>
</feature>
<name>A0ABY9Z154_9GAMM</name>
<dbReference type="SUPFAM" id="SSF81345">
    <property type="entry name" value="ABC transporter involved in vitamin B12 uptake, BtuC"/>
    <property type="match status" value="1"/>
</dbReference>
<dbReference type="RefSeq" id="WP_311884360.1">
    <property type="nucleotide sequence ID" value="NZ_CP119391.1"/>
</dbReference>
<dbReference type="Proteomes" id="UP001301869">
    <property type="component" value="Chromosome"/>
</dbReference>
<accession>A0ABY9Z154</accession>
<evidence type="ECO:0000256" key="3">
    <source>
        <dbReference type="ARBA" id="ARBA00022692"/>
    </source>
</evidence>
<dbReference type="CDD" id="cd06550">
    <property type="entry name" value="TM_ABC_iron-siderophores_like"/>
    <property type="match status" value="1"/>
</dbReference>
<sequence>MTVVEFINDIVQYDFVRKGLFASIMVGVICGVLGCFIVLRGLALMGDAVSHAIVPGVAVSFILSINIFYGAVAAGVLAALGIGYVKQHSRIKMDSSIGIVFTAFLALGVLLVRHAKSGIKLDNLMFGSLTSVQSSDMWLTLVIGAVVLLTLLLFYKELVVSTFDPVMAAAYGLPTGLIHYALMVLLTLVTVASMQTVGVILVVSLLIMPASTAYLLTNRLSIMMLLSALFGVMSTLVGLYYSFSYDLQSGAVIVLAAFAIFALVFFLAPGRGVLWLAIGKLMRLPRRRASKRDVLTQLTHKGDPSP</sequence>
<dbReference type="PANTHER" id="PTHR30477">
    <property type="entry name" value="ABC-TRANSPORTER METAL-BINDING PROTEIN"/>
    <property type="match status" value="1"/>
</dbReference>
<dbReference type="EMBL" id="CP119391">
    <property type="protein sequence ID" value="WNK20622.1"/>
    <property type="molecule type" value="Genomic_DNA"/>
</dbReference>
<evidence type="ECO:0000256" key="4">
    <source>
        <dbReference type="ARBA" id="ARBA00022989"/>
    </source>
</evidence>
<organism evidence="8 9">
    <name type="scientific">Halomonas piscis</name>
    <dbReference type="NCBI Taxonomy" id="3031727"/>
    <lineage>
        <taxon>Bacteria</taxon>
        <taxon>Pseudomonadati</taxon>
        <taxon>Pseudomonadota</taxon>
        <taxon>Gammaproteobacteria</taxon>
        <taxon>Oceanospirillales</taxon>
        <taxon>Halomonadaceae</taxon>
        <taxon>Halomonas</taxon>
    </lineage>
</organism>
<evidence type="ECO:0000313" key="8">
    <source>
        <dbReference type="EMBL" id="WNK20622.1"/>
    </source>
</evidence>
<dbReference type="Gene3D" id="1.10.3470.10">
    <property type="entry name" value="ABC transporter involved in vitamin B12 uptake, BtuC"/>
    <property type="match status" value="1"/>
</dbReference>
<dbReference type="Pfam" id="PF00950">
    <property type="entry name" value="ABC-3"/>
    <property type="match status" value="1"/>
</dbReference>
<dbReference type="InterPro" id="IPR001626">
    <property type="entry name" value="ABC_TroCD"/>
</dbReference>
<gene>
    <name evidence="8" type="ORF">P1P91_02740</name>
</gene>
<feature type="transmembrane region" description="Helical" evidence="7">
    <location>
        <begin position="20"/>
        <end position="39"/>
    </location>
</feature>
<feature type="transmembrane region" description="Helical" evidence="7">
    <location>
        <begin position="223"/>
        <end position="243"/>
    </location>
</feature>
<keyword evidence="9" id="KW-1185">Reference proteome</keyword>
<feature type="transmembrane region" description="Helical" evidence="7">
    <location>
        <begin position="135"/>
        <end position="155"/>
    </location>
</feature>
<evidence type="ECO:0000313" key="9">
    <source>
        <dbReference type="Proteomes" id="UP001301869"/>
    </source>
</evidence>